<dbReference type="EMBL" id="JBBUKT010000001">
    <property type="protein sequence ID" value="MEK7948860.1"/>
    <property type="molecule type" value="Genomic_DNA"/>
</dbReference>
<accession>A0ABU9AN99</accession>
<evidence type="ECO:0000313" key="2">
    <source>
        <dbReference type="EMBL" id="MEK7948860.1"/>
    </source>
</evidence>
<feature type="signal peptide" evidence="1">
    <location>
        <begin position="1"/>
        <end position="20"/>
    </location>
</feature>
<evidence type="ECO:0000313" key="3">
    <source>
        <dbReference type="Proteomes" id="UP001371305"/>
    </source>
</evidence>
<proteinExistence type="predicted"/>
<keyword evidence="1" id="KW-0732">Signal</keyword>
<dbReference type="RefSeq" id="WP_341402190.1">
    <property type="nucleotide sequence ID" value="NZ_JBBUKT010000001.1"/>
</dbReference>
<protein>
    <recommendedName>
        <fullName evidence="4">DUF3887 domain-containing protein</fullName>
    </recommendedName>
</protein>
<comment type="caution">
    <text evidence="2">The sequence shown here is derived from an EMBL/GenBank/DDBJ whole genome shotgun (WGS) entry which is preliminary data.</text>
</comment>
<gene>
    <name evidence="2" type="ORF">WKV53_00050</name>
</gene>
<evidence type="ECO:0008006" key="4">
    <source>
        <dbReference type="Google" id="ProtNLM"/>
    </source>
</evidence>
<reference evidence="2 3" key="1">
    <citation type="submission" date="2024-04" db="EMBL/GenBank/DDBJ databases">
        <title>Luteolibacter sp. isolated from soil.</title>
        <authorList>
            <person name="An J."/>
        </authorList>
    </citation>
    <scope>NUCLEOTIDE SEQUENCE [LARGE SCALE GENOMIC DNA]</scope>
    <source>
        <strain evidence="2 3">Y139</strain>
    </source>
</reference>
<name>A0ABU9AN99_9BACT</name>
<keyword evidence="3" id="KW-1185">Reference proteome</keyword>
<dbReference type="Proteomes" id="UP001371305">
    <property type="component" value="Unassembled WGS sequence"/>
</dbReference>
<sequence length="195" mass="21509">MKTLLPLLAVAAMSVPVASAKEEPKKPDLFENGLRQVMDDYRKGDDEAVIEKLRVLLKMMEEKGAKKVGDLLPDAIDAWKGETLKQEDLSAFGGGVSMTRMYASGKKEITVKVIKDSPVVKQLIPLIGNEELMKLANRKTYSISGETAVMEGEKKLQLVVDKRILVELTANEVAEEKDLVALARKLDLNALAKMK</sequence>
<evidence type="ECO:0000256" key="1">
    <source>
        <dbReference type="SAM" id="SignalP"/>
    </source>
</evidence>
<organism evidence="2 3">
    <name type="scientific">Luteolibacter soli</name>
    <dbReference type="NCBI Taxonomy" id="3135280"/>
    <lineage>
        <taxon>Bacteria</taxon>
        <taxon>Pseudomonadati</taxon>
        <taxon>Verrucomicrobiota</taxon>
        <taxon>Verrucomicrobiia</taxon>
        <taxon>Verrucomicrobiales</taxon>
        <taxon>Verrucomicrobiaceae</taxon>
        <taxon>Luteolibacter</taxon>
    </lineage>
</organism>
<feature type="chain" id="PRO_5046002487" description="DUF3887 domain-containing protein" evidence="1">
    <location>
        <begin position="21"/>
        <end position="195"/>
    </location>
</feature>